<keyword evidence="2" id="KW-0472">Membrane</keyword>
<gene>
    <name evidence="2 4" type="primary">lapB</name>
    <name evidence="4" type="ORF">SKTS_07180</name>
</gene>
<proteinExistence type="inferred from homology"/>
<dbReference type="GO" id="GO:0008653">
    <property type="term" value="P:lipopolysaccharide metabolic process"/>
    <property type="evidence" value="ECO:0007669"/>
    <property type="project" value="InterPro"/>
</dbReference>
<dbReference type="InterPro" id="IPR011990">
    <property type="entry name" value="TPR-like_helical_dom_sf"/>
</dbReference>
<feature type="topological domain" description="Cytoplasmic" evidence="2">
    <location>
        <begin position="23"/>
        <end position="390"/>
    </location>
</feature>
<protein>
    <recommendedName>
        <fullName evidence="2">Lipopolysaccharide assembly protein B</fullName>
    </recommendedName>
</protein>
<evidence type="ECO:0000256" key="1">
    <source>
        <dbReference type="ARBA" id="ARBA00022723"/>
    </source>
</evidence>
<sequence>MEFEYWWLLALPLFFSLGWLAARIDIKHIQSESRNLPDSYFRGLNFLLNEQQDKAIESFIEVVRADPETVELHFALGSLFRRRGEVERATRMHQTLVARTDLDADKKLKATFELGQDYLKAGLLDRAEQVFSGMSQSAYGEQARKFLLEIYEQEREWENAIAIAQQLSATSPTSFQREIAQFYCELAASEIARSALDAARSHLEQALQTARACARANLMLGDMEAQANRHASAIQFWKLIETQNPAYLPLAAGRLLASYRALGQNAEGLALLRNYLAQAPSIDLLSTAFQAALEQDGPRAAYELVRDELRRNPSLLGLDKLLEAALLDAPAERRQDIALVKNLIHQHSQRLALYRCENCGFKARQFHWHCPACGGWESFPPKRTEDQDLT</sequence>
<accession>A0A6F8VA32</accession>
<feature type="binding site" evidence="2">
    <location>
        <position position="373"/>
    </location>
    <ligand>
        <name>Fe cation</name>
        <dbReference type="ChEBI" id="CHEBI:24875"/>
    </ligand>
</feature>
<keyword evidence="1 2" id="KW-0479">Metal-binding</keyword>
<dbReference type="Gene3D" id="1.25.40.10">
    <property type="entry name" value="Tetratricopeptide repeat domain"/>
    <property type="match status" value="2"/>
</dbReference>
<dbReference type="HAMAP" id="MF_00994">
    <property type="entry name" value="LPS_assembly_LapB"/>
    <property type="match status" value="1"/>
</dbReference>
<evidence type="ECO:0000313" key="5">
    <source>
        <dbReference type="Proteomes" id="UP000502260"/>
    </source>
</evidence>
<dbReference type="GO" id="GO:0009898">
    <property type="term" value="C:cytoplasmic side of plasma membrane"/>
    <property type="evidence" value="ECO:0007669"/>
    <property type="project" value="UniProtKB-UniRule"/>
</dbReference>
<comment type="similarity">
    <text evidence="2">Belongs to the LapB family.</text>
</comment>
<dbReference type="SUPFAM" id="SSF48452">
    <property type="entry name" value="TPR-like"/>
    <property type="match status" value="2"/>
</dbReference>
<dbReference type="GO" id="GO:0005506">
    <property type="term" value="F:iron ion binding"/>
    <property type="evidence" value="ECO:0007669"/>
    <property type="project" value="UniProtKB-UniRule"/>
</dbReference>
<keyword evidence="2" id="KW-0802">TPR repeat</keyword>
<comment type="function">
    <text evidence="2">Modulates cellular lipopolysaccharide (LPS) levels by regulating LpxC, which is involved in lipid A biosynthesis. May act by modulating the proteolytic activity of FtsH towards LpxC. May also coordinate assembly of proteins involved in LPS synthesis at the plasma membrane.</text>
</comment>
<feature type="binding site" evidence="2">
    <location>
        <position position="359"/>
    </location>
    <ligand>
        <name>Fe cation</name>
        <dbReference type="ChEBI" id="CHEBI:24875"/>
    </ligand>
</feature>
<dbReference type="NCBIfam" id="NF008757">
    <property type="entry name" value="PRK11788.1-5"/>
    <property type="match status" value="1"/>
</dbReference>
<keyword evidence="5" id="KW-1185">Reference proteome</keyword>
<dbReference type="Proteomes" id="UP000502260">
    <property type="component" value="Chromosome"/>
</dbReference>
<dbReference type="NCBIfam" id="NF008755">
    <property type="entry name" value="PRK11788.1-3"/>
    <property type="match status" value="1"/>
</dbReference>
<comment type="subcellular location">
    <subcellularLocation>
        <location evidence="2">Cell inner membrane</location>
        <topology evidence="2">Single-pass membrane protein</topology>
        <orientation evidence="2">Cytoplasmic side</orientation>
    </subcellularLocation>
</comment>
<evidence type="ECO:0000313" key="4">
    <source>
        <dbReference type="EMBL" id="BCB25832.1"/>
    </source>
</evidence>
<dbReference type="Pfam" id="PF18073">
    <property type="entry name" value="Zn_ribbon_LapB"/>
    <property type="match status" value="1"/>
</dbReference>
<feature type="binding site" evidence="2">
    <location>
        <position position="356"/>
    </location>
    <ligand>
        <name>Fe cation</name>
        <dbReference type="ChEBI" id="CHEBI:24875"/>
    </ligand>
</feature>
<dbReference type="AlphaFoldDB" id="A0A6F8VA32"/>
<name>A0A6F8VA32_9PROT</name>
<keyword evidence="2" id="KW-0408">Iron</keyword>
<keyword evidence="2" id="KW-1003">Cell membrane</keyword>
<dbReference type="RefSeq" id="WP_173060502.1">
    <property type="nucleotide sequence ID" value="NZ_AP022853.1"/>
</dbReference>
<organism evidence="4 5">
    <name type="scientific">Sulfurimicrobium lacus</name>
    <dbReference type="NCBI Taxonomy" id="2715678"/>
    <lineage>
        <taxon>Bacteria</taxon>
        <taxon>Pseudomonadati</taxon>
        <taxon>Pseudomonadota</taxon>
        <taxon>Betaproteobacteria</taxon>
        <taxon>Nitrosomonadales</taxon>
        <taxon>Sulfuricellaceae</taxon>
        <taxon>Sulfurimicrobium</taxon>
    </lineage>
</organism>
<keyword evidence="2" id="KW-0997">Cell inner membrane</keyword>
<dbReference type="GO" id="GO:0046890">
    <property type="term" value="P:regulation of lipid biosynthetic process"/>
    <property type="evidence" value="ECO:0007669"/>
    <property type="project" value="UniProtKB-UniRule"/>
</dbReference>
<dbReference type="InterPro" id="IPR030865">
    <property type="entry name" value="LapB"/>
</dbReference>
<evidence type="ECO:0000256" key="2">
    <source>
        <dbReference type="HAMAP-Rule" id="MF_00994"/>
    </source>
</evidence>
<dbReference type="Pfam" id="PF13432">
    <property type="entry name" value="TPR_16"/>
    <property type="match status" value="2"/>
</dbReference>
<dbReference type="KEGG" id="slac:SKTS_07180"/>
<reference evidence="5" key="1">
    <citation type="submission" date="2020-03" db="EMBL/GenBank/DDBJ databases">
        <title>Complete genome sequence of sulfur-oxidizing bacterium skT11.</title>
        <authorList>
            <person name="Kanda M."/>
            <person name="Kojima H."/>
            <person name="Fukui M."/>
        </authorList>
    </citation>
    <scope>NUCLEOTIDE SEQUENCE [LARGE SCALE GENOMIC DNA]</scope>
    <source>
        <strain evidence="5">skT11</strain>
    </source>
</reference>
<evidence type="ECO:0000259" key="3">
    <source>
        <dbReference type="Pfam" id="PF18073"/>
    </source>
</evidence>
<dbReference type="InterPro" id="IPR041166">
    <property type="entry name" value="Rubredoxin_2"/>
</dbReference>
<keyword evidence="2" id="KW-1133">Transmembrane helix</keyword>
<keyword evidence="2" id="KW-0677">Repeat</keyword>
<keyword evidence="2" id="KW-0812">Transmembrane</keyword>
<feature type="binding site" evidence="2">
    <location>
        <position position="370"/>
    </location>
    <ligand>
        <name>Fe cation</name>
        <dbReference type="ChEBI" id="CHEBI:24875"/>
    </ligand>
</feature>
<dbReference type="EMBL" id="AP022853">
    <property type="protein sequence ID" value="BCB25832.1"/>
    <property type="molecule type" value="Genomic_DNA"/>
</dbReference>
<feature type="domain" description="LapB rubredoxin metal binding" evidence="3">
    <location>
        <begin position="354"/>
        <end position="380"/>
    </location>
</feature>